<feature type="transmembrane region" description="Helical" evidence="8">
    <location>
        <begin position="529"/>
        <end position="557"/>
    </location>
</feature>
<dbReference type="RefSeq" id="WP_347287038.1">
    <property type="nucleotide sequence ID" value="NZ_JAUZQE010000016.1"/>
</dbReference>
<keyword evidence="11" id="KW-1185">Reference proteome</keyword>
<feature type="transmembrane region" description="Helical" evidence="8">
    <location>
        <begin position="615"/>
        <end position="636"/>
    </location>
</feature>
<evidence type="ECO:0000256" key="6">
    <source>
        <dbReference type="ARBA" id="ARBA00023136"/>
    </source>
</evidence>
<dbReference type="PANTHER" id="PTHR33362">
    <property type="entry name" value="SIALIC ACID TRAP TRANSPORTER PERMEASE PROTEIN SIAT-RELATED"/>
    <property type="match status" value="1"/>
</dbReference>
<evidence type="ECO:0000259" key="9">
    <source>
        <dbReference type="Pfam" id="PF06808"/>
    </source>
</evidence>
<organism evidence="10 11">
    <name type="scientific">Yanghanlia caeni</name>
    <dbReference type="NCBI Taxonomy" id="3064283"/>
    <lineage>
        <taxon>Bacteria</taxon>
        <taxon>Pseudomonadati</taxon>
        <taxon>Pseudomonadota</taxon>
        <taxon>Betaproteobacteria</taxon>
        <taxon>Burkholderiales</taxon>
        <taxon>Alcaligenaceae</taxon>
        <taxon>Yanghanlia</taxon>
    </lineage>
</organism>
<dbReference type="PANTHER" id="PTHR33362:SF7">
    <property type="entry name" value="SLL1103 PROTEIN"/>
    <property type="match status" value="1"/>
</dbReference>
<evidence type="ECO:0000313" key="11">
    <source>
        <dbReference type="Proteomes" id="UP001232156"/>
    </source>
</evidence>
<feature type="transmembrane region" description="Helical" evidence="8">
    <location>
        <begin position="455"/>
        <end position="470"/>
    </location>
</feature>
<feature type="transmembrane region" description="Helical" evidence="8">
    <location>
        <begin position="397"/>
        <end position="419"/>
    </location>
</feature>
<reference evidence="10 11" key="1">
    <citation type="submission" date="2023-08" db="EMBL/GenBank/DDBJ databases">
        <title>Alcaligenaceae gen. nov., a novel taxon isolated from the sludge of Yixing Pesticide Factory.</title>
        <authorList>
            <person name="Ruan L."/>
        </authorList>
    </citation>
    <scope>NUCLEOTIDE SEQUENCE [LARGE SCALE GENOMIC DNA]</scope>
    <source>
        <strain evidence="10 11">LG-2</strain>
    </source>
</reference>
<comment type="caution">
    <text evidence="10">The sequence shown here is derived from an EMBL/GenBank/DDBJ whole genome shotgun (WGS) entry which is preliminary data.</text>
</comment>
<proteinExistence type="predicted"/>
<evidence type="ECO:0000256" key="4">
    <source>
        <dbReference type="ARBA" id="ARBA00022692"/>
    </source>
</evidence>
<dbReference type="InterPro" id="IPR010656">
    <property type="entry name" value="DctM"/>
</dbReference>
<keyword evidence="6 8" id="KW-0472">Membrane</keyword>
<feature type="transmembrane region" description="Helical" evidence="8">
    <location>
        <begin position="289"/>
        <end position="311"/>
    </location>
</feature>
<evidence type="ECO:0000256" key="5">
    <source>
        <dbReference type="ARBA" id="ARBA00022989"/>
    </source>
</evidence>
<feature type="transmembrane region" description="Helical" evidence="8">
    <location>
        <begin position="5"/>
        <end position="23"/>
    </location>
</feature>
<dbReference type="Proteomes" id="UP001232156">
    <property type="component" value="Unassembled WGS sequence"/>
</dbReference>
<feature type="transmembrane region" description="Helical" evidence="8">
    <location>
        <begin position="491"/>
        <end position="509"/>
    </location>
</feature>
<evidence type="ECO:0000256" key="1">
    <source>
        <dbReference type="ARBA" id="ARBA00004429"/>
    </source>
</evidence>
<feature type="domain" description="TRAP C4-dicarboxylate transport system permease DctM subunit" evidence="9">
    <location>
        <begin position="40"/>
        <end position="296"/>
    </location>
</feature>
<feature type="transmembrane region" description="Helical" evidence="8">
    <location>
        <begin position="431"/>
        <end position="449"/>
    </location>
</feature>
<feature type="domain" description="TRAP C4-dicarboxylate transport system permease DctM subunit" evidence="9">
    <location>
        <begin position="425"/>
        <end position="632"/>
    </location>
</feature>
<feature type="transmembrane region" description="Helical" evidence="8">
    <location>
        <begin position="569"/>
        <end position="595"/>
    </location>
</feature>
<protein>
    <submittedName>
        <fullName evidence="10">TRAP transporter large permease subunit</fullName>
    </submittedName>
</protein>
<evidence type="ECO:0000256" key="2">
    <source>
        <dbReference type="ARBA" id="ARBA00022475"/>
    </source>
</evidence>
<feature type="transmembrane region" description="Helical" evidence="8">
    <location>
        <begin position="35"/>
        <end position="68"/>
    </location>
</feature>
<feature type="transmembrane region" description="Helical" evidence="8">
    <location>
        <begin position="174"/>
        <end position="199"/>
    </location>
</feature>
<keyword evidence="2" id="KW-1003">Cell membrane</keyword>
<feature type="transmembrane region" description="Helical" evidence="8">
    <location>
        <begin position="130"/>
        <end position="162"/>
    </location>
</feature>
<evidence type="ECO:0000256" key="7">
    <source>
        <dbReference type="RuleBase" id="RU369079"/>
    </source>
</evidence>
<gene>
    <name evidence="10" type="ORF">Q8947_08615</name>
</gene>
<name>A0ABU1D6N8_9BURK</name>
<dbReference type="InterPro" id="IPR004681">
    <property type="entry name" value="TRAP_DctM"/>
</dbReference>
<feature type="transmembrane region" description="Helical" evidence="8">
    <location>
        <begin position="89"/>
        <end position="110"/>
    </location>
</feature>
<comment type="function">
    <text evidence="7">Part of the tripartite ATP-independent periplasmic (TRAP) transport system.</text>
</comment>
<sequence length="641" mass="68828">MRKEVWFGLSILIAIVIGIIILMPSPENITNGHLGLLMLALIVVTIMLGFPTAFTLMGMGVMFTYLAYSNLPTQEAIERTLDLMVLRAYSVMTNDVLIAVPLFIFMGYLVERANLIERLFKSMHLAMSRIPGSLGVATIATCAVFATATGIVGAVVTLMGLLAMPAMMKAGYSVRLTAGAITAGGCLGIMIPPSVLLIVYGAVAGVSVVKLYAGAFFPGIMLAGLYVLYVILMAKFFPKSAPPLSEEERRITLPEFSQQIKETISNKALPGLIRAMKGKNNVHVPFSTLLRHLIITLLPAIVFVATMGITYKAVTAPIETVDYGLQEMGGFGGFDDDQNLYGGGLAEPEGALSLGGLAEPEGAAPLGMEAAPAAPAAETAEEAQEEAGPPATPAPTWFWILLAVGTVIMLIFYAMFTLARLEIFKMLLSSFFPLAILIAAVLGSIVFGFATPSEAAAMGAFGGILLALAYKRLNLDMMKESVYLAAKTSAMVCWLFVGSAIFSAAFALLGGQEIINAWVLSMDLTPVQFLIMSQIVIFLLGWPLEWTEIIVIFMPIFLPLVDHFGIDPLFFGLLVALNLQTAFLSPPVAMSAFYLKGVSPPHVTLNQIFLGMMPFMGIQILAIVLMYLFPGIGLWLPEVLY</sequence>
<comment type="subcellular location">
    <subcellularLocation>
        <location evidence="1 7">Cell inner membrane</location>
        <topology evidence="1 7">Multi-pass membrane protein</topology>
    </subcellularLocation>
</comment>
<evidence type="ECO:0000256" key="3">
    <source>
        <dbReference type="ARBA" id="ARBA00022519"/>
    </source>
</evidence>
<evidence type="ECO:0000256" key="8">
    <source>
        <dbReference type="SAM" id="Phobius"/>
    </source>
</evidence>
<keyword evidence="3 7" id="KW-0997">Cell inner membrane</keyword>
<dbReference type="Pfam" id="PF06808">
    <property type="entry name" value="DctM"/>
    <property type="match status" value="2"/>
</dbReference>
<dbReference type="EMBL" id="JAUZQE010000016">
    <property type="protein sequence ID" value="MDR4126042.1"/>
    <property type="molecule type" value="Genomic_DNA"/>
</dbReference>
<feature type="transmembrane region" description="Helical" evidence="8">
    <location>
        <begin position="211"/>
        <end position="232"/>
    </location>
</feature>
<evidence type="ECO:0000313" key="10">
    <source>
        <dbReference type="EMBL" id="MDR4126042.1"/>
    </source>
</evidence>
<accession>A0ABU1D6N8</accession>
<keyword evidence="7" id="KW-0813">Transport</keyword>
<keyword evidence="5 8" id="KW-1133">Transmembrane helix</keyword>
<keyword evidence="4 8" id="KW-0812">Transmembrane</keyword>